<dbReference type="Gene3D" id="2.40.170.20">
    <property type="entry name" value="TonB-dependent receptor, beta-barrel domain"/>
    <property type="match status" value="1"/>
</dbReference>
<dbReference type="SUPFAM" id="SSF56935">
    <property type="entry name" value="Porins"/>
    <property type="match status" value="1"/>
</dbReference>
<dbReference type="Pfam" id="PF14905">
    <property type="entry name" value="OMP_b-brl_3"/>
    <property type="match status" value="1"/>
</dbReference>
<dbReference type="Pfam" id="PF13715">
    <property type="entry name" value="CarbopepD_reg_2"/>
    <property type="match status" value="1"/>
</dbReference>
<evidence type="ECO:0000256" key="3">
    <source>
        <dbReference type="ARBA" id="ARBA00023237"/>
    </source>
</evidence>
<dbReference type="InterPro" id="IPR037066">
    <property type="entry name" value="Plug_dom_sf"/>
</dbReference>
<evidence type="ECO:0000259" key="5">
    <source>
        <dbReference type="Pfam" id="PF14905"/>
    </source>
</evidence>
<comment type="subcellular location">
    <subcellularLocation>
        <location evidence="1">Cell outer membrane</location>
    </subcellularLocation>
</comment>
<keyword evidence="4" id="KW-0732">Signal</keyword>
<feature type="chain" id="PRO_5009284927" evidence="4">
    <location>
        <begin position="20"/>
        <end position="785"/>
    </location>
</feature>
<keyword evidence="3" id="KW-0998">Cell outer membrane</keyword>
<evidence type="ECO:0000256" key="1">
    <source>
        <dbReference type="ARBA" id="ARBA00004442"/>
    </source>
</evidence>
<gene>
    <name evidence="6" type="ORF">SAMN05216354_0980</name>
</gene>
<reference evidence="6 7" key="1">
    <citation type="submission" date="2016-10" db="EMBL/GenBank/DDBJ databases">
        <authorList>
            <person name="de Groot N.N."/>
        </authorList>
    </citation>
    <scope>NUCLEOTIDE SEQUENCE [LARGE SCALE GENOMIC DNA]</scope>
    <source>
        <strain evidence="6 7">AR32</strain>
    </source>
</reference>
<dbReference type="Gene3D" id="2.170.130.10">
    <property type="entry name" value="TonB-dependent receptor, plug domain"/>
    <property type="match status" value="1"/>
</dbReference>
<name>A0A1H5TE20_XYLRU</name>
<dbReference type="Proteomes" id="UP000236735">
    <property type="component" value="Unassembled WGS sequence"/>
</dbReference>
<sequence>MIKMAAVVTAMMMSLTVQAKTQDVGGRVIDAQGEPLPFVSVALLTADSAYVQGATSDVDGFFQIKVSETCCILRFSYIGYRTKYVDVKGSEIGTIQMEEDQAMLSEIVVKGQMPKTKLTGNSMITTIQGTVLGNSGTAKEMLAKVPGMTLKGEDLEVLGKGTPVFYINGRKMRDKDELKRLRSEEIQSVEVITNPGAEYDATISAVVRIKTVRREGTGFGFDLMAANNQDLAFGFSDPSSTLNLRYRHNNLDLFGMVNYWTWDSPNDLHITQSTFLKADEGIRNILQDSHARNDWHGEGLNYNLGFNWQINDKHSLGARVERHDQFNTYNDMWVDTENNLTGRDLSHQDGHTYYPYNWQSNAYYNGQVGKLNIDLNVDFLTDKENDDDQIDVYLPETQTMQQNSHTWSRLWATKLVLSYPVWKGQLQAGTEMSFVKRQSSSSITNYPLPSTDTDVKENNVAAFVAYNANLEKYGTVSAGLRYEHVGFDYIDNLDAENNMTRYQDEFFPSVTWSKQFGPIQTSLGYTMKTVRPRYSSLNDHIYYLNSYTLSQGDSKLKNAIMQEVSINARWKWINLFAAYERRDNTITQVPMVYNSEGIMLMKQANLSDPVRNLAIFLSANPTWGVYSPSWTIGGQKFWNTMTYDDPHSATGKTDVTFTKPIFFFDLNNTFRFKHSWQLEANANIQTKGDVLNFRILSPSYNLGFVVQKCWLKNDALCLRASISDVFQRSVQDMAHDCGFFYTVQKTRSRSHRLDISIRYTFNAQKSKYKGTGAGKAEQERMSDNN</sequence>
<feature type="signal peptide" evidence="4">
    <location>
        <begin position="1"/>
        <end position="19"/>
    </location>
</feature>
<dbReference type="EMBL" id="FNUV01000002">
    <property type="protein sequence ID" value="SEF60321.1"/>
    <property type="molecule type" value="Genomic_DNA"/>
</dbReference>
<dbReference type="InterPro" id="IPR036942">
    <property type="entry name" value="Beta-barrel_TonB_sf"/>
</dbReference>
<feature type="domain" description="Outer membrane protein beta-barrel" evidence="5">
    <location>
        <begin position="372"/>
        <end position="759"/>
    </location>
</feature>
<evidence type="ECO:0000256" key="4">
    <source>
        <dbReference type="SAM" id="SignalP"/>
    </source>
</evidence>
<dbReference type="GO" id="GO:0009279">
    <property type="term" value="C:cell outer membrane"/>
    <property type="evidence" value="ECO:0007669"/>
    <property type="project" value="UniProtKB-SubCell"/>
</dbReference>
<dbReference type="SUPFAM" id="SSF49464">
    <property type="entry name" value="Carboxypeptidase regulatory domain-like"/>
    <property type="match status" value="1"/>
</dbReference>
<dbReference type="InterPro" id="IPR008969">
    <property type="entry name" value="CarboxyPept-like_regulatory"/>
</dbReference>
<evidence type="ECO:0000313" key="6">
    <source>
        <dbReference type="EMBL" id="SEF60321.1"/>
    </source>
</evidence>
<evidence type="ECO:0000313" key="7">
    <source>
        <dbReference type="Proteomes" id="UP000236735"/>
    </source>
</evidence>
<organism evidence="6 7">
    <name type="scientific">Xylanibacter ruminicola</name>
    <name type="common">Prevotella ruminicola</name>
    <dbReference type="NCBI Taxonomy" id="839"/>
    <lineage>
        <taxon>Bacteria</taxon>
        <taxon>Pseudomonadati</taxon>
        <taxon>Bacteroidota</taxon>
        <taxon>Bacteroidia</taxon>
        <taxon>Bacteroidales</taxon>
        <taxon>Prevotellaceae</taxon>
        <taxon>Xylanibacter</taxon>
    </lineage>
</organism>
<dbReference type="InterPro" id="IPR041700">
    <property type="entry name" value="OMP_b-brl_3"/>
</dbReference>
<protein>
    <submittedName>
        <fullName evidence="6">CarboxypepD_reg-like domain-containing protein</fullName>
    </submittedName>
</protein>
<accession>A0A1H5TE20</accession>
<dbReference type="AlphaFoldDB" id="A0A1H5TE20"/>
<keyword evidence="2" id="KW-0472">Membrane</keyword>
<evidence type="ECO:0000256" key="2">
    <source>
        <dbReference type="ARBA" id="ARBA00023136"/>
    </source>
</evidence>
<proteinExistence type="predicted"/>